<dbReference type="PANTHER" id="PTHR42771:SF2">
    <property type="entry name" value="IRON(3+)-HYDROXAMATE IMPORT ATP-BINDING PROTEIN FHUC"/>
    <property type="match status" value="1"/>
</dbReference>
<keyword evidence="5" id="KW-0547">Nucleotide-binding</keyword>
<dbReference type="SMART" id="SM00382">
    <property type="entry name" value="AAA"/>
    <property type="match status" value="1"/>
</dbReference>
<dbReference type="FunFam" id="3.40.50.300:FF:000134">
    <property type="entry name" value="Iron-enterobactin ABC transporter ATP-binding protein"/>
    <property type="match status" value="1"/>
</dbReference>
<dbReference type="InterPro" id="IPR003593">
    <property type="entry name" value="AAA+_ATPase"/>
</dbReference>
<gene>
    <name evidence="11" type="ORF">FD03_GL000251</name>
</gene>
<dbReference type="PROSITE" id="PS50893">
    <property type="entry name" value="ABC_TRANSPORTER_2"/>
    <property type="match status" value="1"/>
</dbReference>
<evidence type="ECO:0000256" key="8">
    <source>
        <dbReference type="ARBA" id="ARBA00023065"/>
    </source>
</evidence>
<keyword evidence="9" id="KW-0472">Membrane</keyword>
<sequence length="260" mass="28776">MLESRITTQNLSFAYKTKQIINNVDLNVAAGQVLVILGPNGIGKSTLLNCLSGVLNKYQGDILVNDQSLRQLTIKDLSHQVALVSQGVNIKSSLTLFDYLLLGRSSFHSIFDQPDDHDKTIVKQIIQQIGLENYTNISLQSMSGGQRQLAIIGRALAQEPQILIMDEPTSALDYRNQTVVLKLIKMLSDQGISIVMSTHDPNQAQMVGDQVGLLIDNQTYKQGPVNEILTDKYLSKLYGIPIISTYNELVDRKIFGIGMD</sequence>
<evidence type="ECO:0000256" key="9">
    <source>
        <dbReference type="ARBA" id="ARBA00023136"/>
    </source>
</evidence>
<dbReference type="Proteomes" id="UP000051248">
    <property type="component" value="Unassembled WGS sequence"/>
</dbReference>
<evidence type="ECO:0000256" key="5">
    <source>
        <dbReference type="ARBA" id="ARBA00022741"/>
    </source>
</evidence>
<dbReference type="SUPFAM" id="SSF52540">
    <property type="entry name" value="P-loop containing nucleoside triphosphate hydrolases"/>
    <property type="match status" value="1"/>
</dbReference>
<evidence type="ECO:0000256" key="3">
    <source>
        <dbReference type="ARBA" id="ARBA00022475"/>
    </source>
</evidence>
<keyword evidence="4" id="KW-0410">Iron transport</keyword>
<evidence type="ECO:0000259" key="10">
    <source>
        <dbReference type="PROSITE" id="PS50893"/>
    </source>
</evidence>
<dbReference type="InterPro" id="IPR027417">
    <property type="entry name" value="P-loop_NTPase"/>
</dbReference>
<evidence type="ECO:0000256" key="4">
    <source>
        <dbReference type="ARBA" id="ARBA00022496"/>
    </source>
</evidence>
<dbReference type="STRING" id="1423775.FD03_GL000251"/>
<dbReference type="GO" id="GO:0005524">
    <property type="term" value="F:ATP binding"/>
    <property type="evidence" value="ECO:0007669"/>
    <property type="project" value="UniProtKB-KW"/>
</dbReference>
<organism evidence="11 12">
    <name type="scientific">Companilactobacillus nodensis DSM 19682 = JCM 14932 = NBRC 107160</name>
    <dbReference type="NCBI Taxonomy" id="1423775"/>
    <lineage>
        <taxon>Bacteria</taxon>
        <taxon>Bacillati</taxon>
        <taxon>Bacillota</taxon>
        <taxon>Bacilli</taxon>
        <taxon>Lactobacillales</taxon>
        <taxon>Lactobacillaceae</taxon>
        <taxon>Companilactobacillus</taxon>
    </lineage>
</organism>
<evidence type="ECO:0000313" key="11">
    <source>
        <dbReference type="EMBL" id="KRK80074.1"/>
    </source>
</evidence>
<dbReference type="GO" id="GO:0005886">
    <property type="term" value="C:plasma membrane"/>
    <property type="evidence" value="ECO:0007669"/>
    <property type="project" value="UniProtKB-SubCell"/>
</dbReference>
<dbReference type="Gene3D" id="3.40.50.300">
    <property type="entry name" value="P-loop containing nucleotide triphosphate hydrolases"/>
    <property type="match status" value="1"/>
</dbReference>
<dbReference type="RefSeq" id="WP_025024118.1">
    <property type="nucleotide sequence ID" value="NZ_AZDZ01000009.1"/>
</dbReference>
<evidence type="ECO:0000256" key="2">
    <source>
        <dbReference type="ARBA" id="ARBA00022448"/>
    </source>
</evidence>
<dbReference type="CDD" id="cd03214">
    <property type="entry name" value="ABC_Iron-Siderophores_B12_Hemin"/>
    <property type="match status" value="1"/>
</dbReference>
<dbReference type="PANTHER" id="PTHR42771">
    <property type="entry name" value="IRON(3+)-HYDROXAMATE IMPORT ATP-BINDING PROTEIN FHUC"/>
    <property type="match status" value="1"/>
</dbReference>
<accession>A0A0R1KJ97</accession>
<evidence type="ECO:0000256" key="7">
    <source>
        <dbReference type="ARBA" id="ARBA00023004"/>
    </source>
</evidence>
<keyword evidence="2" id="KW-0813">Transport</keyword>
<evidence type="ECO:0000256" key="6">
    <source>
        <dbReference type="ARBA" id="ARBA00022840"/>
    </source>
</evidence>
<protein>
    <submittedName>
        <fullName evidence="11">Iron ABC transporter ATP-binding protein</fullName>
    </submittedName>
</protein>
<comment type="caution">
    <text evidence="11">The sequence shown here is derived from an EMBL/GenBank/DDBJ whole genome shotgun (WGS) entry which is preliminary data.</text>
</comment>
<reference evidence="11 12" key="1">
    <citation type="journal article" date="2015" name="Genome Announc.">
        <title>Expanding the biotechnology potential of lactobacilli through comparative genomics of 213 strains and associated genera.</title>
        <authorList>
            <person name="Sun Z."/>
            <person name="Harris H.M."/>
            <person name="McCann A."/>
            <person name="Guo C."/>
            <person name="Argimon S."/>
            <person name="Zhang W."/>
            <person name="Yang X."/>
            <person name="Jeffery I.B."/>
            <person name="Cooney J.C."/>
            <person name="Kagawa T.F."/>
            <person name="Liu W."/>
            <person name="Song Y."/>
            <person name="Salvetti E."/>
            <person name="Wrobel A."/>
            <person name="Rasinkangas P."/>
            <person name="Parkhill J."/>
            <person name="Rea M.C."/>
            <person name="O'Sullivan O."/>
            <person name="Ritari J."/>
            <person name="Douillard F.P."/>
            <person name="Paul Ross R."/>
            <person name="Yang R."/>
            <person name="Briner A.E."/>
            <person name="Felis G.E."/>
            <person name="de Vos W.M."/>
            <person name="Barrangou R."/>
            <person name="Klaenhammer T.R."/>
            <person name="Caufield P.W."/>
            <person name="Cui Y."/>
            <person name="Zhang H."/>
            <person name="O'Toole P.W."/>
        </authorList>
    </citation>
    <scope>NUCLEOTIDE SEQUENCE [LARGE SCALE GENOMIC DNA]</scope>
    <source>
        <strain evidence="11 12">DSM 19682</strain>
    </source>
</reference>
<keyword evidence="3" id="KW-1003">Cell membrane</keyword>
<dbReference type="EMBL" id="AZDZ01000009">
    <property type="protein sequence ID" value="KRK80074.1"/>
    <property type="molecule type" value="Genomic_DNA"/>
</dbReference>
<keyword evidence="12" id="KW-1185">Reference proteome</keyword>
<evidence type="ECO:0000256" key="1">
    <source>
        <dbReference type="ARBA" id="ARBA00004202"/>
    </source>
</evidence>
<proteinExistence type="predicted"/>
<dbReference type="Pfam" id="PF00005">
    <property type="entry name" value="ABC_tran"/>
    <property type="match status" value="1"/>
</dbReference>
<dbReference type="PATRIC" id="fig|1423775.4.peg.255"/>
<dbReference type="InterPro" id="IPR051535">
    <property type="entry name" value="Siderophore_ABC-ATPase"/>
</dbReference>
<keyword evidence="6 11" id="KW-0067">ATP-binding</keyword>
<name>A0A0R1KJ97_9LACO</name>
<dbReference type="AlphaFoldDB" id="A0A0R1KJ97"/>
<keyword evidence="7" id="KW-0408">Iron</keyword>
<dbReference type="PROSITE" id="PS00211">
    <property type="entry name" value="ABC_TRANSPORTER_1"/>
    <property type="match status" value="1"/>
</dbReference>
<feature type="domain" description="ABC transporter" evidence="10">
    <location>
        <begin position="6"/>
        <end position="241"/>
    </location>
</feature>
<comment type="subcellular location">
    <subcellularLocation>
        <location evidence="1">Cell membrane</location>
        <topology evidence="1">Peripheral membrane protein</topology>
    </subcellularLocation>
</comment>
<dbReference type="InterPro" id="IPR017871">
    <property type="entry name" value="ABC_transporter-like_CS"/>
</dbReference>
<dbReference type="OrthoDB" id="9806726at2"/>
<dbReference type="GO" id="GO:0016887">
    <property type="term" value="F:ATP hydrolysis activity"/>
    <property type="evidence" value="ECO:0007669"/>
    <property type="project" value="InterPro"/>
</dbReference>
<evidence type="ECO:0000313" key="12">
    <source>
        <dbReference type="Proteomes" id="UP000051248"/>
    </source>
</evidence>
<dbReference type="GO" id="GO:0006826">
    <property type="term" value="P:iron ion transport"/>
    <property type="evidence" value="ECO:0007669"/>
    <property type="project" value="UniProtKB-KW"/>
</dbReference>
<dbReference type="eggNOG" id="COG1120">
    <property type="taxonomic scope" value="Bacteria"/>
</dbReference>
<keyword evidence="8" id="KW-0406">Ion transport</keyword>
<dbReference type="InterPro" id="IPR003439">
    <property type="entry name" value="ABC_transporter-like_ATP-bd"/>
</dbReference>